<dbReference type="Pfam" id="PF19054">
    <property type="entry name" value="DUF5753"/>
    <property type="match status" value="1"/>
</dbReference>
<evidence type="ECO:0000313" key="3">
    <source>
        <dbReference type="Proteomes" id="UP001596083"/>
    </source>
</evidence>
<dbReference type="EMBL" id="JBHSPB010000011">
    <property type="protein sequence ID" value="MFC5722263.1"/>
    <property type="molecule type" value="Genomic_DNA"/>
</dbReference>
<reference evidence="3" key="1">
    <citation type="journal article" date="2019" name="Int. J. Syst. Evol. Microbiol.">
        <title>The Global Catalogue of Microorganisms (GCM) 10K type strain sequencing project: providing services to taxonomists for standard genome sequencing and annotation.</title>
        <authorList>
            <consortium name="The Broad Institute Genomics Platform"/>
            <consortium name="The Broad Institute Genome Sequencing Center for Infectious Disease"/>
            <person name="Wu L."/>
            <person name="Ma J."/>
        </authorList>
    </citation>
    <scope>NUCLEOTIDE SEQUENCE [LARGE SCALE GENOMIC DNA]</scope>
    <source>
        <strain evidence="3">CGMCC 4.7304</strain>
    </source>
</reference>
<dbReference type="Proteomes" id="UP001596083">
    <property type="component" value="Unassembled WGS sequence"/>
</dbReference>
<feature type="domain" description="DUF5753" evidence="1">
    <location>
        <begin position="93"/>
        <end position="271"/>
    </location>
</feature>
<name>A0ABW0Z2Z1_9ACTN</name>
<keyword evidence="3" id="KW-1185">Reference proteome</keyword>
<sequence length="279" mass="31245">MQLGWELKLLREKSGFTLEGAVDGLTFSASKLDRVESALTTLPKVSDLKDLLGRYGVTDEEDVEYLAEIHRESLNRGWWRQPRLTMPSGTSIFAGLERRARSVRVWQPSVVYGLLQTERYARELMQGAKPVLQTTAELVQGTTELRMQWKRALTRDDGPLEMTVVMCEAALRRVVGSKELMLEQYDEIIRLAKLDNVTVQILPMAIATYRSSSNFSLIDYGKPLPSIVQVDEAGGAGMSDGYGHLRLFNRVFDALRAGALPPGETKGFLQRLAQELKAP</sequence>
<proteinExistence type="predicted"/>
<dbReference type="InterPro" id="IPR043917">
    <property type="entry name" value="DUF5753"/>
</dbReference>
<protein>
    <submittedName>
        <fullName evidence="2">Helix-turn-helix domain-containing protein</fullName>
    </submittedName>
</protein>
<accession>A0ABW0Z2Z1</accession>
<evidence type="ECO:0000313" key="2">
    <source>
        <dbReference type="EMBL" id="MFC5722263.1"/>
    </source>
</evidence>
<dbReference type="RefSeq" id="WP_390317648.1">
    <property type="nucleotide sequence ID" value="NZ_JBHSPB010000011.1"/>
</dbReference>
<evidence type="ECO:0000259" key="1">
    <source>
        <dbReference type="Pfam" id="PF19054"/>
    </source>
</evidence>
<gene>
    <name evidence="2" type="ORF">ACFP1Z_19035</name>
</gene>
<comment type="caution">
    <text evidence="2">The sequence shown here is derived from an EMBL/GenBank/DDBJ whole genome shotgun (WGS) entry which is preliminary data.</text>
</comment>
<organism evidence="2 3">
    <name type="scientific">Streptomyces gamaensis</name>
    <dbReference type="NCBI Taxonomy" id="1763542"/>
    <lineage>
        <taxon>Bacteria</taxon>
        <taxon>Bacillati</taxon>
        <taxon>Actinomycetota</taxon>
        <taxon>Actinomycetes</taxon>
        <taxon>Kitasatosporales</taxon>
        <taxon>Streptomycetaceae</taxon>
        <taxon>Streptomyces</taxon>
    </lineage>
</organism>
<dbReference type="Pfam" id="PF13560">
    <property type="entry name" value="HTH_31"/>
    <property type="match status" value="1"/>
</dbReference>